<feature type="transmembrane region" description="Helical" evidence="1">
    <location>
        <begin position="20"/>
        <end position="41"/>
    </location>
</feature>
<evidence type="ECO:0000313" key="3">
    <source>
        <dbReference type="Proteomes" id="UP000799778"/>
    </source>
</evidence>
<keyword evidence="1" id="KW-0472">Membrane</keyword>
<keyword evidence="3" id="KW-1185">Reference proteome</keyword>
<evidence type="ECO:0000256" key="1">
    <source>
        <dbReference type="SAM" id="Phobius"/>
    </source>
</evidence>
<dbReference type="Proteomes" id="UP000799778">
    <property type="component" value="Unassembled WGS sequence"/>
</dbReference>
<organism evidence="2 3">
    <name type="scientific">Aaosphaeria arxii CBS 175.79</name>
    <dbReference type="NCBI Taxonomy" id="1450172"/>
    <lineage>
        <taxon>Eukaryota</taxon>
        <taxon>Fungi</taxon>
        <taxon>Dikarya</taxon>
        <taxon>Ascomycota</taxon>
        <taxon>Pezizomycotina</taxon>
        <taxon>Dothideomycetes</taxon>
        <taxon>Pleosporomycetidae</taxon>
        <taxon>Pleosporales</taxon>
        <taxon>Pleosporales incertae sedis</taxon>
        <taxon>Aaosphaeria</taxon>
    </lineage>
</organism>
<dbReference type="EMBL" id="ML978066">
    <property type="protein sequence ID" value="KAF2022322.1"/>
    <property type="molecule type" value="Genomic_DNA"/>
</dbReference>
<sequence length="67" mass="7280">MASVRPHRRECDSTSVSPDLHFFVVLQNAIIFLTSALVSYASTVSLLGQPPIPLSSTPKPRQPPHSP</sequence>
<keyword evidence="1" id="KW-1133">Transmembrane helix</keyword>
<gene>
    <name evidence="2" type="ORF">BU24DRAFT_43029</name>
</gene>
<protein>
    <submittedName>
        <fullName evidence="2">Uncharacterized protein</fullName>
    </submittedName>
</protein>
<dbReference type="GeneID" id="54287200"/>
<keyword evidence="1" id="KW-0812">Transmembrane</keyword>
<dbReference type="AlphaFoldDB" id="A0A6A5Y9R4"/>
<proteinExistence type="predicted"/>
<reference evidence="2" key="1">
    <citation type="journal article" date="2020" name="Stud. Mycol.">
        <title>101 Dothideomycetes genomes: a test case for predicting lifestyles and emergence of pathogens.</title>
        <authorList>
            <person name="Haridas S."/>
            <person name="Albert R."/>
            <person name="Binder M."/>
            <person name="Bloem J."/>
            <person name="Labutti K."/>
            <person name="Salamov A."/>
            <person name="Andreopoulos B."/>
            <person name="Baker S."/>
            <person name="Barry K."/>
            <person name="Bills G."/>
            <person name="Bluhm B."/>
            <person name="Cannon C."/>
            <person name="Castanera R."/>
            <person name="Culley D."/>
            <person name="Daum C."/>
            <person name="Ezra D."/>
            <person name="Gonzalez J."/>
            <person name="Henrissat B."/>
            <person name="Kuo A."/>
            <person name="Liang C."/>
            <person name="Lipzen A."/>
            <person name="Lutzoni F."/>
            <person name="Magnuson J."/>
            <person name="Mondo S."/>
            <person name="Nolan M."/>
            <person name="Ohm R."/>
            <person name="Pangilinan J."/>
            <person name="Park H.-J."/>
            <person name="Ramirez L."/>
            <person name="Alfaro M."/>
            <person name="Sun H."/>
            <person name="Tritt A."/>
            <person name="Yoshinaga Y."/>
            <person name="Zwiers L.-H."/>
            <person name="Turgeon B."/>
            <person name="Goodwin S."/>
            <person name="Spatafora J."/>
            <person name="Crous P."/>
            <person name="Grigoriev I."/>
        </authorList>
    </citation>
    <scope>NUCLEOTIDE SEQUENCE</scope>
    <source>
        <strain evidence="2">CBS 175.79</strain>
    </source>
</reference>
<name>A0A6A5Y9R4_9PLEO</name>
<dbReference type="RefSeq" id="XP_033390661.1">
    <property type="nucleotide sequence ID" value="XM_033529803.1"/>
</dbReference>
<accession>A0A6A5Y9R4</accession>
<evidence type="ECO:0000313" key="2">
    <source>
        <dbReference type="EMBL" id="KAF2022322.1"/>
    </source>
</evidence>